<dbReference type="EMBL" id="JAKOGI010000159">
    <property type="protein sequence ID" value="KAJ8441626.1"/>
    <property type="molecule type" value="Genomic_DNA"/>
</dbReference>
<comment type="caution">
    <text evidence="2">The sequence shown here is derived from an EMBL/GenBank/DDBJ whole genome shotgun (WGS) entry which is preliminary data.</text>
</comment>
<keyword evidence="3" id="KW-1185">Reference proteome</keyword>
<protein>
    <submittedName>
        <fullName evidence="2">Uncharacterized protein</fullName>
    </submittedName>
</protein>
<name>A0A9Q1KCJ8_9CARY</name>
<evidence type="ECO:0000256" key="1">
    <source>
        <dbReference type="SAM" id="Coils"/>
    </source>
</evidence>
<gene>
    <name evidence="2" type="ORF">Cgig2_010267</name>
</gene>
<organism evidence="2 3">
    <name type="scientific">Carnegiea gigantea</name>
    <dbReference type="NCBI Taxonomy" id="171969"/>
    <lineage>
        <taxon>Eukaryota</taxon>
        <taxon>Viridiplantae</taxon>
        <taxon>Streptophyta</taxon>
        <taxon>Embryophyta</taxon>
        <taxon>Tracheophyta</taxon>
        <taxon>Spermatophyta</taxon>
        <taxon>Magnoliopsida</taxon>
        <taxon>eudicotyledons</taxon>
        <taxon>Gunneridae</taxon>
        <taxon>Pentapetalae</taxon>
        <taxon>Caryophyllales</taxon>
        <taxon>Cactineae</taxon>
        <taxon>Cactaceae</taxon>
        <taxon>Cactoideae</taxon>
        <taxon>Echinocereeae</taxon>
        <taxon>Carnegiea</taxon>
    </lineage>
</organism>
<dbReference type="Proteomes" id="UP001153076">
    <property type="component" value="Unassembled WGS sequence"/>
</dbReference>
<dbReference type="AlphaFoldDB" id="A0A9Q1KCJ8"/>
<proteinExistence type="predicted"/>
<reference evidence="2" key="1">
    <citation type="submission" date="2022-04" db="EMBL/GenBank/DDBJ databases">
        <title>Carnegiea gigantea Genome sequencing and assembly v2.</title>
        <authorList>
            <person name="Copetti D."/>
            <person name="Sanderson M.J."/>
            <person name="Burquez A."/>
            <person name="Wojciechowski M.F."/>
        </authorList>
    </citation>
    <scope>NUCLEOTIDE SEQUENCE</scope>
    <source>
        <strain evidence="2">SGP5-SGP5p</strain>
        <tissue evidence="2">Aerial part</tissue>
    </source>
</reference>
<accession>A0A9Q1KCJ8</accession>
<sequence length="274" mass="31413">MYAAEYDEKDQKRGVNKKVKSAIHVTLQPLSKMGEKNTQWPLISIAMAKTKDLTMEKIKEEIISTVDKHPKFSQFELVEKCFRPQDHGHVVCFGHGVTPKDVWAPQTSKVDLIAKIQEKNEQIESLTGRVDALELNHEKKIKEMKSTHEVHMAEMKESHQQDMAKIEDTHHKDMDAVGAKLELLTKLVLHQRSPEMHSFTRHAFPLVRIVSGRFWFDYNLCQLMQFKSGMVEENGYVGMSNARYGILITSNSIVTLFLGKCCKQLLLYIATLSD</sequence>
<evidence type="ECO:0000313" key="2">
    <source>
        <dbReference type="EMBL" id="KAJ8441626.1"/>
    </source>
</evidence>
<feature type="coiled-coil region" evidence="1">
    <location>
        <begin position="109"/>
        <end position="143"/>
    </location>
</feature>
<evidence type="ECO:0000313" key="3">
    <source>
        <dbReference type="Proteomes" id="UP001153076"/>
    </source>
</evidence>
<keyword evidence="1" id="KW-0175">Coiled coil</keyword>
<dbReference type="OrthoDB" id="1301679at2759"/>